<dbReference type="InterPro" id="IPR009078">
    <property type="entry name" value="Ferritin-like_SF"/>
</dbReference>
<dbReference type="SUPFAM" id="SSF47240">
    <property type="entry name" value="Ferritin-like"/>
    <property type="match status" value="1"/>
</dbReference>
<comment type="caution">
    <text evidence="1">The sequence shown here is derived from an EMBL/GenBank/DDBJ whole genome shotgun (WGS) entry which is preliminary data.</text>
</comment>
<dbReference type="Gene3D" id="1.10.620.20">
    <property type="entry name" value="Ribonucleotide Reductase, subunit A"/>
    <property type="match status" value="1"/>
</dbReference>
<dbReference type="RefSeq" id="WP_197002969.1">
    <property type="nucleotide sequence ID" value="NZ_BONS01000001.1"/>
</dbReference>
<evidence type="ECO:0008006" key="3">
    <source>
        <dbReference type="Google" id="ProtNLM"/>
    </source>
</evidence>
<dbReference type="InterPro" id="IPR025859">
    <property type="entry name" value="AurF/CmlI"/>
</dbReference>
<dbReference type="EMBL" id="JADOUF010000001">
    <property type="protein sequence ID" value="MBG6135919.1"/>
    <property type="molecule type" value="Genomic_DNA"/>
</dbReference>
<gene>
    <name evidence="1" type="ORF">IW245_002113</name>
</gene>
<proteinExistence type="predicted"/>
<dbReference type="Proteomes" id="UP000622552">
    <property type="component" value="Unassembled WGS sequence"/>
</dbReference>
<evidence type="ECO:0000313" key="2">
    <source>
        <dbReference type="Proteomes" id="UP000622552"/>
    </source>
</evidence>
<reference evidence="1" key="1">
    <citation type="submission" date="2020-11" db="EMBL/GenBank/DDBJ databases">
        <title>Sequencing the genomes of 1000 actinobacteria strains.</title>
        <authorList>
            <person name="Klenk H.-P."/>
        </authorList>
    </citation>
    <scope>NUCLEOTIDE SEQUENCE</scope>
    <source>
        <strain evidence="1">DSM 45356</strain>
    </source>
</reference>
<keyword evidence="2" id="KW-1185">Reference proteome</keyword>
<organism evidence="1 2">
    <name type="scientific">Longispora fulva</name>
    <dbReference type="NCBI Taxonomy" id="619741"/>
    <lineage>
        <taxon>Bacteria</taxon>
        <taxon>Bacillati</taxon>
        <taxon>Actinomycetota</taxon>
        <taxon>Actinomycetes</taxon>
        <taxon>Micromonosporales</taxon>
        <taxon>Micromonosporaceae</taxon>
        <taxon>Longispora</taxon>
    </lineage>
</organism>
<accession>A0A8J7KI90</accession>
<protein>
    <recommendedName>
        <fullName evidence="3">Para-aminobenzoate N-oxygenase AurF</fullName>
    </recommendedName>
</protein>
<sequence length="299" mass="35157">MPTTDATVPERFVEILDRLSHKAVEDYYNPYRVFTWPDTLPEDTLWMSADLLSTHGTDLAEEIGPEALHRLSRWESINFYSMNVEGIRELLVEVIKRIHSPEFAMASEFFHHFVGEENEHMWFFAEFCLRYGGGRIYSGPKLGQIAHADPEVENFLVFARILLFEEIVDFYNLRMSDDPTLHETIQQVNRIHHQDESRHIAFGRELVELLYSRLRDRLDESALREIETYLKRYLVFSIRGFYNPQVYLDAGISDPLTFRARLLNDERRRPLERKIIRKPLSFLLRSGIFADDTLDLAGV</sequence>
<name>A0A8J7KI90_9ACTN</name>
<dbReference type="Pfam" id="PF11583">
    <property type="entry name" value="AurF"/>
    <property type="match status" value="1"/>
</dbReference>
<dbReference type="InterPro" id="IPR012348">
    <property type="entry name" value="RNR-like"/>
</dbReference>
<dbReference type="GO" id="GO:0016491">
    <property type="term" value="F:oxidoreductase activity"/>
    <property type="evidence" value="ECO:0007669"/>
    <property type="project" value="InterPro"/>
</dbReference>
<dbReference type="AlphaFoldDB" id="A0A8J7KI90"/>
<evidence type="ECO:0000313" key="1">
    <source>
        <dbReference type="EMBL" id="MBG6135919.1"/>
    </source>
</evidence>